<feature type="compositionally biased region" description="Polar residues" evidence="3">
    <location>
        <begin position="233"/>
        <end position="247"/>
    </location>
</feature>
<evidence type="ECO:0000256" key="3">
    <source>
        <dbReference type="SAM" id="MobiDB-lite"/>
    </source>
</evidence>
<dbReference type="GO" id="GO:0006412">
    <property type="term" value="P:translation"/>
    <property type="evidence" value="ECO:0007669"/>
    <property type="project" value="InterPro"/>
</dbReference>
<sequence length="940" mass="110511">MSETSLITYSDREMESSLKDLLERILMQLEKYIETKNDLNEIEKELKDYENLTQLVNIIKIIFTNLMLKIERKIQKLENSIDPNMSQKSIRTEDEYEKLEQSVIKYESEIRNHIRLEQQLKLYAESIQQKLDESEATRNELLETTKNIMNNLKRENQKYYEENQSYQLEIVSLKEQIQQLEFEQQKRTIELDNVDYEVQQITKNTQQIKGLVQRKPNSKETNKTNSYSEHKLSSQFQESTDYPTQSQGSLKQNYFNILQYGQNHHMQQSQQQQIIQQQDQIKSYQIKHNSISSINDLIQQHNAIKNIKTHIGNYTASKNNSQNSSMLQKNIHLFKHNQEVEVVVLREISIKNRKHLFINDDSYYNIFVFNIQHKQYMIKAFAQNYFKSLSENIYYGFATKMQASSTQKTKDSAGRRLGVKKFGGEEVFPNDILIRQRGFRWKPGQNTSVGKDHTIHSKVEGIVHFRRDPYKFKKIFYVDVIPRENPNRTHYPPPPYSYHPELFPELAKNNPEPLVLLKKSEEKVDLQIKYYGFKISEKQYKPIEIPVEYKPEFSISTLGTDGAQYAHNFKNTYLSEAELQKPSKEVSEQIAIHTKKQLDQLVFSKQCATMGQLRASDGAAQQYIKYTPKQGDSQQTGQERIVKVQAQQLDPMEPPRFKHKRIPKGPGSPPPIQMRSPPRKLTLKDQQDWKIPPCISNWKNAKGYTIPLEMRLSADGRTLQHHTVNAKFAQLTDGLYIAERQSRKELEERNKILKSMQYKEYQEKEEENRQKAMEARSRKNLLLEQTTKQEDVPENQSQQDIQAREELRYLRKRELERQLRQENQGKKSKLNRDNDRDISEKIALGQAQPTTQNTLYDQRLFNQTQGVNHGFGDEDEYEAFDKPLFNEKPRANLYTGIQQGEEDNNNKSIRNVPVQFEKADNIFGMDSFIADPVVKKVKLD</sequence>
<evidence type="ECO:0000313" key="5">
    <source>
        <dbReference type="EMBL" id="CAD8162947.1"/>
    </source>
</evidence>
<feature type="coiled-coil region" evidence="2">
    <location>
        <begin position="89"/>
        <end position="183"/>
    </location>
</feature>
<dbReference type="GO" id="GO:0003735">
    <property type="term" value="F:structural constituent of ribosome"/>
    <property type="evidence" value="ECO:0007669"/>
    <property type="project" value="InterPro"/>
</dbReference>
<dbReference type="Pfam" id="PF01016">
    <property type="entry name" value="Ribosomal_L27"/>
    <property type="match status" value="1"/>
</dbReference>
<dbReference type="GO" id="GO:0000398">
    <property type="term" value="P:mRNA splicing, via spliceosome"/>
    <property type="evidence" value="ECO:0007669"/>
    <property type="project" value="InterPro"/>
</dbReference>
<comment type="similarity">
    <text evidence="1">Belongs to the SNW family.</text>
</comment>
<name>A0A8S1UFN4_9CILI</name>
<feature type="domain" description="SKI-interacting protein SKIP SNW" evidence="4">
    <location>
        <begin position="622"/>
        <end position="778"/>
    </location>
</feature>
<proteinExistence type="inferred from homology"/>
<organism evidence="5 6">
    <name type="scientific">Paramecium pentaurelia</name>
    <dbReference type="NCBI Taxonomy" id="43138"/>
    <lineage>
        <taxon>Eukaryota</taxon>
        <taxon>Sar</taxon>
        <taxon>Alveolata</taxon>
        <taxon>Ciliophora</taxon>
        <taxon>Intramacronucleata</taxon>
        <taxon>Oligohymenophorea</taxon>
        <taxon>Peniculida</taxon>
        <taxon>Parameciidae</taxon>
        <taxon>Paramecium</taxon>
    </lineage>
</organism>
<dbReference type="GO" id="GO:0005681">
    <property type="term" value="C:spliceosomal complex"/>
    <property type="evidence" value="ECO:0007669"/>
    <property type="project" value="InterPro"/>
</dbReference>
<dbReference type="Proteomes" id="UP000689195">
    <property type="component" value="Unassembled WGS sequence"/>
</dbReference>
<evidence type="ECO:0000259" key="4">
    <source>
        <dbReference type="Pfam" id="PF02731"/>
    </source>
</evidence>
<accession>A0A8S1UFN4</accession>
<dbReference type="Pfam" id="PF02731">
    <property type="entry name" value="SKIP_SNW"/>
    <property type="match status" value="1"/>
</dbReference>
<dbReference type="PANTHER" id="PTHR12096">
    <property type="entry name" value="NUCLEAR PROTEIN SKIP-RELATED"/>
    <property type="match status" value="1"/>
</dbReference>
<keyword evidence="2" id="KW-0175">Coiled coil</keyword>
<keyword evidence="6" id="KW-1185">Reference proteome</keyword>
<feature type="compositionally biased region" description="Basic and acidic residues" evidence="3">
    <location>
        <begin position="217"/>
        <end position="232"/>
    </location>
</feature>
<comment type="caution">
    <text evidence="5">The sequence shown here is derived from an EMBL/GenBank/DDBJ whole genome shotgun (WGS) entry which is preliminary data.</text>
</comment>
<protein>
    <recommendedName>
        <fullName evidence="4">SKI-interacting protein SKIP SNW domain-containing protein</fullName>
    </recommendedName>
</protein>
<dbReference type="AlphaFoldDB" id="A0A8S1UFN4"/>
<evidence type="ECO:0000313" key="6">
    <source>
        <dbReference type="Proteomes" id="UP000689195"/>
    </source>
</evidence>
<dbReference type="InterPro" id="IPR004015">
    <property type="entry name" value="SKI-int_prot_SKIP_SNW-dom"/>
</dbReference>
<evidence type="ECO:0000256" key="1">
    <source>
        <dbReference type="ARBA" id="ARBA00010197"/>
    </source>
</evidence>
<gene>
    <name evidence="5" type="ORF">PPENT_87.1.T0380323</name>
</gene>
<feature type="region of interest" description="Disordered" evidence="3">
    <location>
        <begin position="654"/>
        <end position="678"/>
    </location>
</feature>
<dbReference type="InterPro" id="IPR017862">
    <property type="entry name" value="SKI-int_prot_SKIP"/>
</dbReference>
<feature type="region of interest" description="Disordered" evidence="3">
    <location>
        <begin position="209"/>
        <end position="247"/>
    </location>
</feature>
<dbReference type="GO" id="GO:0005840">
    <property type="term" value="C:ribosome"/>
    <property type="evidence" value="ECO:0007669"/>
    <property type="project" value="InterPro"/>
</dbReference>
<dbReference type="InterPro" id="IPR001684">
    <property type="entry name" value="Ribosomal_bL27"/>
</dbReference>
<evidence type="ECO:0000256" key="2">
    <source>
        <dbReference type="SAM" id="Coils"/>
    </source>
</evidence>
<dbReference type="OrthoDB" id="666364at2759"/>
<feature type="coiled-coil region" evidence="2">
    <location>
        <begin position="22"/>
        <end position="52"/>
    </location>
</feature>
<reference evidence="5" key="1">
    <citation type="submission" date="2021-01" db="EMBL/GenBank/DDBJ databases">
        <authorList>
            <consortium name="Genoscope - CEA"/>
            <person name="William W."/>
        </authorList>
    </citation>
    <scope>NUCLEOTIDE SEQUENCE</scope>
</reference>
<dbReference type="EMBL" id="CAJJDO010000038">
    <property type="protein sequence ID" value="CAD8162947.1"/>
    <property type="molecule type" value="Genomic_DNA"/>
</dbReference>